<dbReference type="GO" id="GO:0019843">
    <property type="term" value="F:rRNA binding"/>
    <property type="evidence" value="ECO:0007669"/>
    <property type="project" value="TreeGrafter"/>
</dbReference>
<evidence type="ECO:0000256" key="2">
    <source>
        <dbReference type="PROSITE-ProRule" id="PRU00176"/>
    </source>
</evidence>
<feature type="domain" description="RRM" evidence="4">
    <location>
        <begin position="157"/>
        <end position="285"/>
    </location>
</feature>
<evidence type="ECO:0000313" key="6">
    <source>
        <dbReference type="Proteomes" id="UP001176517"/>
    </source>
</evidence>
<feature type="compositionally biased region" description="Polar residues" evidence="3">
    <location>
        <begin position="369"/>
        <end position="379"/>
    </location>
</feature>
<evidence type="ECO:0000313" key="5">
    <source>
        <dbReference type="EMBL" id="KAK0556824.1"/>
    </source>
</evidence>
<dbReference type="GO" id="GO:0042274">
    <property type="term" value="P:ribosomal small subunit biogenesis"/>
    <property type="evidence" value="ECO:0007669"/>
    <property type="project" value="TreeGrafter"/>
</dbReference>
<gene>
    <name evidence="5" type="ORF">OC846_000851</name>
</gene>
<organism evidence="5 6">
    <name type="scientific">Tilletia horrida</name>
    <dbReference type="NCBI Taxonomy" id="155126"/>
    <lineage>
        <taxon>Eukaryota</taxon>
        <taxon>Fungi</taxon>
        <taxon>Dikarya</taxon>
        <taxon>Basidiomycota</taxon>
        <taxon>Ustilaginomycotina</taxon>
        <taxon>Exobasidiomycetes</taxon>
        <taxon>Tilletiales</taxon>
        <taxon>Tilletiaceae</taxon>
        <taxon>Tilletia</taxon>
    </lineage>
</organism>
<dbReference type="InterPro" id="IPR035979">
    <property type="entry name" value="RBD_domain_sf"/>
</dbReference>
<dbReference type="InterPro" id="IPR034228">
    <property type="entry name" value="Nop6_RRM"/>
</dbReference>
<dbReference type="EMBL" id="JAPDMZ010000010">
    <property type="protein sequence ID" value="KAK0556824.1"/>
    <property type="molecule type" value="Genomic_DNA"/>
</dbReference>
<name>A0AAN6GTN5_9BASI</name>
<feature type="region of interest" description="Disordered" evidence="3">
    <location>
        <begin position="281"/>
        <end position="379"/>
    </location>
</feature>
<dbReference type="InterPro" id="IPR012677">
    <property type="entry name" value="Nucleotide-bd_a/b_plait_sf"/>
</dbReference>
<accession>A0AAN6GTN5</accession>
<feature type="compositionally biased region" description="Basic and acidic residues" evidence="3">
    <location>
        <begin position="321"/>
        <end position="332"/>
    </location>
</feature>
<keyword evidence="6" id="KW-1185">Reference proteome</keyword>
<dbReference type="SMART" id="SM00360">
    <property type="entry name" value="RRM"/>
    <property type="match status" value="1"/>
</dbReference>
<feature type="region of interest" description="Disordered" evidence="3">
    <location>
        <begin position="191"/>
        <end position="244"/>
    </location>
</feature>
<sequence>MPPPKPKADTAVKAEKEVLAVSTQPEVKLTKAQQKALKFKDKTKKKGSKFDPDGGDVPVADEEGAEAAQPDTESAAAPHKSGSKGKSKALAEPDPEEAPTSKSKKRQRESEAEQPEVVEEEKEDGEGDNDQDTESTAPKKKKRRKSKGGVDPSKPRLIVFVGNMSFKVTAQQLASHFGETCGETPSVRLLTRKVEPADPPKLSASKLKSIAKGKASGPRGKAKEEKEASKGEADPNAVPMGKDGKPLSRGCAFLEFTTAASLQKALRFHHTQFGGRQINVELTAGGGGKSSGRVEKIKAKNTELETERQKLHSKYVAPGAADKKAAAAERKSQQQAAKEGVAQWGPRAGKGTTHDSTKSAGRGKKWTPSGANATRLTAV</sequence>
<dbReference type="Proteomes" id="UP001176517">
    <property type="component" value="Unassembled WGS sequence"/>
</dbReference>
<dbReference type="SUPFAM" id="SSF54928">
    <property type="entry name" value="RNA-binding domain, RBD"/>
    <property type="match status" value="1"/>
</dbReference>
<proteinExistence type="predicted"/>
<evidence type="ECO:0000256" key="1">
    <source>
        <dbReference type="ARBA" id="ARBA00022884"/>
    </source>
</evidence>
<protein>
    <recommendedName>
        <fullName evidence="4">RRM domain-containing protein</fullName>
    </recommendedName>
</protein>
<feature type="compositionally biased region" description="Basic and acidic residues" evidence="3">
    <location>
        <begin position="292"/>
        <end position="310"/>
    </location>
</feature>
<feature type="compositionally biased region" description="Acidic residues" evidence="3">
    <location>
        <begin position="112"/>
        <end position="133"/>
    </location>
</feature>
<feature type="region of interest" description="Disordered" evidence="3">
    <location>
        <begin position="27"/>
        <end position="157"/>
    </location>
</feature>
<dbReference type="GO" id="GO:0005730">
    <property type="term" value="C:nucleolus"/>
    <property type="evidence" value="ECO:0007669"/>
    <property type="project" value="TreeGrafter"/>
</dbReference>
<dbReference type="PROSITE" id="PS50102">
    <property type="entry name" value="RRM"/>
    <property type="match status" value="1"/>
</dbReference>
<keyword evidence="1 2" id="KW-0694">RNA-binding</keyword>
<dbReference type="AlphaFoldDB" id="A0AAN6GTN5"/>
<feature type="compositionally biased region" description="Low complexity" evidence="3">
    <location>
        <begin position="201"/>
        <end position="217"/>
    </location>
</feature>
<comment type="caution">
    <text evidence="5">The sequence shown here is derived from an EMBL/GenBank/DDBJ whole genome shotgun (WGS) entry which is preliminary data.</text>
</comment>
<dbReference type="PANTHER" id="PTHR23236:SF51">
    <property type="entry name" value="NUCLEOLAR PROTEIN 6"/>
    <property type="match status" value="1"/>
</dbReference>
<evidence type="ECO:0000259" key="4">
    <source>
        <dbReference type="PROSITE" id="PS50102"/>
    </source>
</evidence>
<evidence type="ECO:0000256" key="3">
    <source>
        <dbReference type="SAM" id="MobiDB-lite"/>
    </source>
</evidence>
<dbReference type="Gene3D" id="3.30.70.330">
    <property type="match status" value="1"/>
</dbReference>
<dbReference type="InterPro" id="IPR000504">
    <property type="entry name" value="RRM_dom"/>
</dbReference>
<dbReference type="PANTHER" id="PTHR23236">
    <property type="entry name" value="EUKARYOTIC TRANSLATION INITIATION FACTOR 4B/4H"/>
    <property type="match status" value="1"/>
</dbReference>
<feature type="compositionally biased region" description="Basic residues" evidence="3">
    <location>
        <begin position="138"/>
        <end position="147"/>
    </location>
</feature>
<reference evidence="5" key="1">
    <citation type="journal article" date="2023" name="PhytoFront">
        <title>Draft Genome Resources of Seven Strains of Tilletia horrida, Causal Agent of Kernel Smut of Rice.</title>
        <authorList>
            <person name="Khanal S."/>
            <person name="Antony Babu S."/>
            <person name="Zhou X.G."/>
        </authorList>
    </citation>
    <scope>NUCLEOTIDE SEQUENCE</scope>
    <source>
        <strain evidence="5">TX6</strain>
    </source>
</reference>
<feature type="compositionally biased region" description="Basic and acidic residues" evidence="3">
    <location>
        <begin position="221"/>
        <end position="233"/>
    </location>
</feature>
<dbReference type="CDD" id="cd12400">
    <property type="entry name" value="RRM_Nop6"/>
    <property type="match status" value="1"/>
</dbReference>